<keyword evidence="2 5" id="KW-0812">Transmembrane</keyword>
<dbReference type="InterPro" id="IPR001046">
    <property type="entry name" value="NRAMP_fam"/>
</dbReference>
<evidence type="ECO:0000313" key="7">
    <source>
        <dbReference type="Proteomes" id="UP000321580"/>
    </source>
</evidence>
<name>A0A5C6RJW3_9BACT</name>
<gene>
    <name evidence="6" type="ORF">FRY97_12940</name>
</gene>
<dbReference type="AlphaFoldDB" id="A0A5C6RJW3"/>
<feature type="transmembrane region" description="Helical" evidence="5">
    <location>
        <begin position="221"/>
        <end position="239"/>
    </location>
</feature>
<dbReference type="Proteomes" id="UP000321580">
    <property type="component" value="Unassembled WGS sequence"/>
</dbReference>
<sequence>MVVAATGVGAGDLIAASVAGARYGTIVLWAAVVGGLLKLALNEGVARWQLATGETVLEGWCRRLPRGVAYYFGGYLLLWAFVVAGALMAACGLAAHTVLPLLEDERLGVLFWGAIQSFAAAGLVWAGRYALIEQVMKGLIAFMFVVVVGSAVVLAPGWRAVAEGIFWPRMPEGDGAVWLVLGLIGGVGGSVTLLSYAYWLKEKGWSGSGALGTARVDLGTAYLLTSVFGAALIVIAAGAKAAEVEGYGMIVSLAGQLEQAAGQWGYWAFLLGFWGAVFSSMLGVWDGVPYLFADFLAAMRPARRAVALRRSPEYKMALLYLALPPLLLLLFGKPAWIGVVYAVTGAFFMPFLAALLLYMNNRKDWLGPLCNGWAANLGLLSALLLFLALFLSKLLL</sequence>
<dbReference type="Pfam" id="PF01566">
    <property type="entry name" value="Nramp"/>
    <property type="match status" value="1"/>
</dbReference>
<keyword evidence="4 5" id="KW-0472">Membrane</keyword>
<feature type="transmembrane region" description="Helical" evidence="5">
    <location>
        <begin position="68"/>
        <end position="95"/>
    </location>
</feature>
<protein>
    <submittedName>
        <fullName evidence="6">Divalent metal cation transporter</fullName>
    </submittedName>
</protein>
<feature type="transmembrane region" description="Helical" evidence="5">
    <location>
        <begin position="266"/>
        <end position="293"/>
    </location>
</feature>
<dbReference type="OrthoDB" id="9787548at2"/>
<keyword evidence="7" id="KW-1185">Reference proteome</keyword>
<feature type="transmembrane region" description="Helical" evidence="5">
    <location>
        <begin position="138"/>
        <end position="158"/>
    </location>
</feature>
<dbReference type="GO" id="GO:0046873">
    <property type="term" value="F:metal ion transmembrane transporter activity"/>
    <property type="evidence" value="ECO:0007669"/>
    <property type="project" value="InterPro"/>
</dbReference>
<evidence type="ECO:0000256" key="1">
    <source>
        <dbReference type="ARBA" id="ARBA00004141"/>
    </source>
</evidence>
<proteinExistence type="predicted"/>
<feature type="transmembrane region" description="Helical" evidence="5">
    <location>
        <begin position="107"/>
        <end position="126"/>
    </location>
</feature>
<evidence type="ECO:0000256" key="4">
    <source>
        <dbReference type="ARBA" id="ARBA00023136"/>
    </source>
</evidence>
<evidence type="ECO:0000313" key="6">
    <source>
        <dbReference type="EMBL" id="TXB62678.1"/>
    </source>
</evidence>
<evidence type="ECO:0000256" key="3">
    <source>
        <dbReference type="ARBA" id="ARBA00022989"/>
    </source>
</evidence>
<dbReference type="GO" id="GO:0016020">
    <property type="term" value="C:membrane"/>
    <property type="evidence" value="ECO:0007669"/>
    <property type="project" value="UniProtKB-SubCell"/>
</dbReference>
<feature type="transmembrane region" description="Helical" evidence="5">
    <location>
        <begin position="314"/>
        <end position="332"/>
    </location>
</feature>
<feature type="transmembrane region" description="Helical" evidence="5">
    <location>
        <begin position="20"/>
        <end position="41"/>
    </location>
</feature>
<dbReference type="EMBL" id="VOOR01000026">
    <property type="protein sequence ID" value="TXB62678.1"/>
    <property type="molecule type" value="Genomic_DNA"/>
</dbReference>
<comment type="caution">
    <text evidence="6">The sequence shown here is derived from an EMBL/GenBank/DDBJ whole genome shotgun (WGS) entry which is preliminary data.</text>
</comment>
<dbReference type="NCBIfam" id="NF037982">
    <property type="entry name" value="Nramp_1"/>
    <property type="match status" value="2"/>
</dbReference>
<comment type="subcellular location">
    <subcellularLocation>
        <location evidence="1">Membrane</location>
        <topology evidence="1">Multi-pass membrane protein</topology>
    </subcellularLocation>
</comment>
<feature type="transmembrane region" description="Helical" evidence="5">
    <location>
        <begin position="338"/>
        <end position="358"/>
    </location>
</feature>
<accession>A0A5C6RJW3</accession>
<evidence type="ECO:0000256" key="5">
    <source>
        <dbReference type="SAM" id="Phobius"/>
    </source>
</evidence>
<feature type="transmembrane region" description="Helical" evidence="5">
    <location>
        <begin position="370"/>
        <end position="391"/>
    </location>
</feature>
<evidence type="ECO:0000256" key="2">
    <source>
        <dbReference type="ARBA" id="ARBA00022692"/>
    </source>
</evidence>
<organism evidence="6 7">
    <name type="scientific">Phaeodactylibacter luteus</name>
    <dbReference type="NCBI Taxonomy" id="1564516"/>
    <lineage>
        <taxon>Bacteria</taxon>
        <taxon>Pseudomonadati</taxon>
        <taxon>Bacteroidota</taxon>
        <taxon>Saprospiria</taxon>
        <taxon>Saprospirales</taxon>
        <taxon>Haliscomenobacteraceae</taxon>
        <taxon>Phaeodactylibacter</taxon>
    </lineage>
</organism>
<reference evidence="6 7" key="1">
    <citation type="submission" date="2019-08" db="EMBL/GenBank/DDBJ databases">
        <title>Genome of Phaeodactylibacter luteus.</title>
        <authorList>
            <person name="Bowman J.P."/>
        </authorList>
    </citation>
    <scope>NUCLEOTIDE SEQUENCE [LARGE SCALE GENOMIC DNA]</scope>
    <source>
        <strain evidence="6 7">KCTC 42180</strain>
    </source>
</reference>
<feature type="transmembrane region" description="Helical" evidence="5">
    <location>
        <begin position="178"/>
        <end position="200"/>
    </location>
</feature>
<keyword evidence="3 5" id="KW-1133">Transmembrane helix</keyword>